<dbReference type="InterPro" id="IPR050249">
    <property type="entry name" value="Pseudomonas-type_ThrB"/>
</dbReference>
<dbReference type="SUPFAM" id="SSF56112">
    <property type="entry name" value="Protein kinase-like (PK-like)"/>
    <property type="match status" value="1"/>
</dbReference>
<dbReference type="Pfam" id="PF01636">
    <property type="entry name" value="APH"/>
    <property type="match status" value="1"/>
</dbReference>
<evidence type="ECO:0000259" key="3">
    <source>
        <dbReference type="Pfam" id="PF01636"/>
    </source>
</evidence>
<dbReference type="Gene3D" id="3.90.1200.10">
    <property type="match status" value="1"/>
</dbReference>
<dbReference type="GO" id="GO:0004413">
    <property type="term" value="F:homoserine kinase activity"/>
    <property type="evidence" value="ECO:0007669"/>
    <property type="project" value="TreeGrafter"/>
</dbReference>
<keyword evidence="2" id="KW-0175">Coiled coil</keyword>
<evidence type="ECO:0000313" key="5">
    <source>
        <dbReference type="Proteomes" id="UP000617628"/>
    </source>
</evidence>
<keyword evidence="5" id="KW-1185">Reference proteome</keyword>
<feature type="domain" description="Aminoglycoside phosphotransferase" evidence="3">
    <location>
        <begin position="30"/>
        <end position="265"/>
    </location>
</feature>
<sequence>MDSNQLSDYSEPFLIEACKLWNLQSPKLISEAENLIFAAEGPDEKVALRLTHPSHRTRELLQAELDWVDRLNQATISVVTPTESINQQLVETIIIGETTWLASATRWIDGHSVKPRSGKVSEESIRNWGSLTGQIVSQSLEMNRSNLMLPRHHWDELIPGQPSIAEQLGSKHAQLAQEVETAKSQIAKLAKTESNYLLAHTDLHSGNVFQTKTGKLVALDFDDACYHYLLQEFAMPIYYSLLYADEDTASTAKHFFTHFLRGYRKFHDIDCDSLYELPLFFHLRDLDLEAICYRWRIDPDSKWTKRVHHIYKNGNPISGLPWKKWAKEI</sequence>
<dbReference type="GO" id="GO:0009088">
    <property type="term" value="P:threonine biosynthetic process"/>
    <property type="evidence" value="ECO:0007669"/>
    <property type="project" value="TreeGrafter"/>
</dbReference>
<name>A0A934RV78_9BACT</name>
<evidence type="ECO:0000256" key="2">
    <source>
        <dbReference type="SAM" id="Coils"/>
    </source>
</evidence>
<organism evidence="4 5">
    <name type="scientific">Pelagicoccus mobilis</name>
    <dbReference type="NCBI Taxonomy" id="415221"/>
    <lineage>
        <taxon>Bacteria</taxon>
        <taxon>Pseudomonadati</taxon>
        <taxon>Verrucomicrobiota</taxon>
        <taxon>Opitutia</taxon>
        <taxon>Puniceicoccales</taxon>
        <taxon>Pelagicoccaceae</taxon>
        <taxon>Pelagicoccus</taxon>
    </lineage>
</organism>
<dbReference type="AlphaFoldDB" id="A0A934RV78"/>
<dbReference type="PANTHER" id="PTHR21064:SF6">
    <property type="entry name" value="AMINOGLYCOSIDE PHOSPHOTRANSFERASE DOMAIN-CONTAINING PROTEIN"/>
    <property type="match status" value="1"/>
</dbReference>
<dbReference type="RefSeq" id="WP_200356503.1">
    <property type="nucleotide sequence ID" value="NZ_JAENIL010000028.1"/>
</dbReference>
<evidence type="ECO:0000313" key="4">
    <source>
        <dbReference type="EMBL" id="MBK1878290.1"/>
    </source>
</evidence>
<comment type="similarity">
    <text evidence="1">Belongs to the pseudomonas-type ThrB family.</text>
</comment>
<proteinExistence type="inferred from homology"/>
<evidence type="ECO:0000256" key="1">
    <source>
        <dbReference type="ARBA" id="ARBA00038240"/>
    </source>
</evidence>
<dbReference type="Proteomes" id="UP000617628">
    <property type="component" value="Unassembled WGS sequence"/>
</dbReference>
<accession>A0A934RV78</accession>
<dbReference type="PANTHER" id="PTHR21064">
    <property type="entry name" value="AMINOGLYCOSIDE PHOSPHOTRANSFERASE DOMAIN-CONTAINING PROTEIN-RELATED"/>
    <property type="match status" value="1"/>
</dbReference>
<feature type="coiled-coil region" evidence="2">
    <location>
        <begin position="165"/>
        <end position="192"/>
    </location>
</feature>
<comment type="caution">
    <text evidence="4">The sequence shown here is derived from an EMBL/GenBank/DDBJ whole genome shotgun (WGS) entry which is preliminary data.</text>
</comment>
<reference evidence="4" key="1">
    <citation type="submission" date="2021-01" db="EMBL/GenBank/DDBJ databases">
        <title>Modified the classification status of verrucomicrobia.</title>
        <authorList>
            <person name="Feng X."/>
        </authorList>
    </citation>
    <scope>NUCLEOTIDE SEQUENCE</scope>
    <source>
        <strain evidence="4">KCTC 13126</strain>
    </source>
</reference>
<protein>
    <submittedName>
        <fullName evidence="4">Phosphotransferase</fullName>
    </submittedName>
</protein>
<dbReference type="InterPro" id="IPR011009">
    <property type="entry name" value="Kinase-like_dom_sf"/>
</dbReference>
<dbReference type="InterPro" id="IPR002575">
    <property type="entry name" value="Aminoglycoside_PTrfase"/>
</dbReference>
<dbReference type="EMBL" id="JAENIL010000028">
    <property type="protein sequence ID" value="MBK1878290.1"/>
    <property type="molecule type" value="Genomic_DNA"/>
</dbReference>
<gene>
    <name evidence="4" type="ORF">JIN87_15525</name>
</gene>